<evidence type="ECO:0000256" key="4">
    <source>
        <dbReference type="PIRNR" id="PIRNR004692"/>
    </source>
</evidence>
<organism evidence="10 11">
    <name type="scientific">candidate division TA06 bacterium</name>
    <dbReference type="NCBI Taxonomy" id="2250710"/>
    <lineage>
        <taxon>Bacteria</taxon>
        <taxon>Bacteria division TA06</taxon>
    </lineage>
</organism>
<proteinExistence type="inferred from homology"/>
<evidence type="ECO:0000259" key="8">
    <source>
        <dbReference type="PROSITE" id="PS51371"/>
    </source>
</evidence>
<comment type="caution">
    <text evidence="10">The sequence shown here is derived from an EMBL/GenBank/DDBJ whole genome shotgun (WGS) entry which is preliminary data.</text>
</comment>
<dbReference type="AlphaFoldDB" id="A0A523UMJ8"/>
<dbReference type="InterPro" id="IPR000644">
    <property type="entry name" value="CBS_dom"/>
</dbReference>
<feature type="domain" description="SIS" evidence="9">
    <location>
        <begin position="34"/>
        <end position="178"/>
    </location>
</feature>
<dbReference type="Pfam" id="PF01380">
    <property type="entry name" value="SIS"/>
    <property type="match status" value="1"/>
</dbReference>
<feature type="domain" description="CBS" evidence="8">
    <location>
        <begin position="202"/>
        <end position="259"/>
    </location>
</feature>
<dbReference type="InterPro" id="IPR004800">
    <property type="entry name" value="KdsD/KpsF-type"/>
</dbReference>
<evidence type="ECO:0000256" key="6">
    <source>
        <dbReference type="PIRSR" id="PIRSR004692-3"/>
    </source>
</evidence>
<evidence type="ECO:0000256" key="3">
    <source>
        <dbReference type="ARBA" id="ARBA00023122"/>
    </source>
</evidence>
<dbReference type="PROSITE" id="PS51371">
    <property type="entry name" value="CBS"/>
    <property type="match status" value="2"/>
</dbReference>
<accession>A0A523UMJ8</accession>
<keyword evidence="5" id="KW-0862">Zinc</keyword>
<dbReference type="InterPro" id="IPR035474">
    <property type="entry name" value="SIS_Kpsf"/>
</dbReference>
<evidence type="ECO:0000256" key="1">
    <source>
        <dbReference type="ARBA" id="ARBA00008165"/>
    </source>
</evidence>
<dbReference type="GO" id="GO:0005975">
    <property type="term" value="P:carbohydrate metabolic process"/>
    <property type="evidence" value="ECO:0007669"/>
    <property type="project" value="InterPro"/>
</dbReference>
<dbReference type="SUPFAM" id="SSF53697">
    <property type="entry name" value="SIS domain"/>
    <property type="match status" value="1"/>
</dbReference>
<dbReference type="GO" id="GO:0019146">
    <property type="term" value="F:arabinose-5-phosphate isomerase activity"/>
    <property type="evidence" value="ECO:0007669"/>
    <property type="project" value="UniProtKB-ARBA"/>
</dbReference>
<dbReference type="Gene3D" id="3.10.580.10">
    <property type="entry name" value="CBS-domain"/>
    <property type="match status" value="1"/>
</dbReference>
<keyword evidence="10" id="KW-0413">Isomerase</keyword>
<dbReference type="InterPro" id="IPR046348">
    <property type="entry name" value="SIS_dom_sf"/>
</dbReference>
<dbReference type="FunFam" id="3.40.50.10490:FF:000011">
    <property type="entry name" value="Arabinose 5-phosphate isomerase"/>
    <property type="match status" value="1"/>
</dbReference>
<name>A0A523UMJ8_UNCT6</name>
<evidence type="ECO:0000259" key="9">
    <source>
        <dbReference type="PROSITE" id="PS51464"/>
    </source>
</evidence>
<dbReference type="NCBIfam" id="TIGR00393">
    <property type="entry name" value="kpsF"/>
    <property type="match status" value="1"/>
</dbReference>
<evidence type="ECO:0000313" key="11">
    <source>
        <dbReference type="Proteomes" id="UP000315525"/>
    </source>
</evidence>
<feature type="site" description="Catalytically relevant" evidence="6">
    <location>
        <position position="52"/>
    </location>
</feature>
<dbReference type="Proteomes" id="UP000315525">
    <property type="component" value="Unassembled WGS sequence"/>
</dbReference>
<dbReference type="GO" id="GO:0046872">
    <property type="term" value="F:metal ion binding"/>
    <property type="evidence" value="ECO:0007669"/>
    <property type="project" value="UniProtKB-KW"/>
</dbReference>
<dbReference type="PIRSF" id="PIRSF004692">
    <property type="entry name" value="KdsD_KpsF"/>
    <property type="match status" value="1"/>
</dbReference>
<protein>
    <submittedName>
        <fullName evidence="10">KpsF/GutQ family sugar-phosphate isomerase</fullName>
    </submittedName>
</protein>
<keyword evidence="3 7" id="KW-0129">CBS domain</keyword>
<dbReference type="EMBL" id="SOJN01000148">
    <property type="protein sequence ID" value="TET43763.1"/>
    <property type="molecule type" value="Genomic_DNA"/>
</dbReference>
<keyword evidence="2" id="KW-0677">Repeat</keyword>
<dbReference type="PANTHER" id="PTHR42745">
    <property type="match status" value="1"/>
</dbReference>
<reference evidence="10 11" key="1">
    <citation type="submission" date="2019-03" db="EMBL/GenBank/DDBJ databases">
        <title>Metabolic potential of uncultured bacteria and archaea associated with petroleum seepage in deep-sea sediments.</title>
        <authorList>
            <person name="Dong X."/>
            <person name="Hubert C."/>
        </authorList>
    </citation>
    <scope>NUCLEOTIDE SEQUENCE [LARGE SCALE GENOMIC DNA]</scope>
    <source>
        <strain evidence="10">E44_bin18</strain>
    </source>
</reference>
<dbReference type="InterPro" id="IPR046342">
    <property type="entry name" value="CBS_dom_sf"/>
</dbReference>
<evidence type="ECO:0000313" key="10">
    <source>
        <dbReference type="EMBL" id="TET43763.1"/>
    </source>
</evidence>
<dbReference type="InterPro" id="IPR001347">
    <property type="entry name" value="SIS_dom"/>
</dbReference>
<dbReference type="CDD" id="cd05014">
    <property type="entry name" value="SIS_Kpsf"/>
    <property type="match status" value="1"/>
</dbReference>
<gene>
    <name evidence="10" type="ORF">E3J62_12485</name>
</gene>
<dbReference type="GO" id="GO:0097367">
    <property type="term" value="F:carbohydrate derivative binding"/>
    <property type="evidence" value="ECO:0007669"/>
    <property type="project" value="InterPro"/>
</dbReference>
<keyword evidence="5" id="KW-0479">Metal-binding</keyword>
<dbReference type="CDD" id="cd04604">
    <property type="entry name" value="CBS_pair_SIS_assoc"/>
    <property type="match status" value="1"/>
</dbReference>
<sequence>MKNKVIEAGKEAIRKECLAVSGLVDRIGKSFEDAVKLIFSCKGRVVVTGMGKSGIIAKKVAATFSSTGTPSFFLHPAEGIHGDIGLVSENDVAVAISKSGETEEVNQLIPVFKRLGVLIIGLIGDLDSRLARSADIVLDVSVDSEACPHGLVPTSSTTAALVMGDAMAVALLSLRDFKPEDFAKLHPGGRLGKKLAQVEDMMLTGTYVPKVKHDSPMKEAILEMTSKRGITSVVDDGGKLVGVITDGDLRRLLEKTSDIFSLKCGEVMSRNPRTIDKNSLAAKAVKMMEDRGITALLVVDGEKCPIGVVHLHDLMRAGVV</sequence>
<feature type="domain" description="CBS" evidence="8">
    <location>
        <begin position="268"/>
        <end position="320"/>
    </location>
</feature>
<comment type="similarity">
    <text evidence="1 4">Belongs to the SIS family. GutQ/KpsF subfamily.</text>
</comment>
<dbReference type="PANTHER" id="PTHR42745:SF1">
    <property type="entry name" value="ARABINOSE 5-PHOSPHATE ISOMERASE KDSD"/>
    <property type="match status" value="1"/>
</dbReference>
<feature type="site" description="Catalytically relevant" evidence="6">
    <location>
        <position position="186"/>
    </location>
</feature>
<feature type="binding site" evidence="5">
    <location>
        <position position="75"/>
    </location>
    <ligand>
        <name>Zn(2+)</name>
        <dbReference type="ChEBI" id="CHEBI:29105"/>
    </ligand>
</feature>
<feature type="site" description="Catalytically relevant" evidence="6">
    <location>
        <position position="104"/>
    </location>
</feature>
<evidence type="ECO:0000256" key="2">
    <source>
        <dbReference type="ARBA" id="ARBA00022737"/>
    </source>
</evidence>
<dbReference type="SMART" id="SM00116">
    <property type="entry name" value="CBS"/>
    <property type="match status" value="2"/>
</dbReference>
<dbReference type="Pfam" id="PF00571">
    <property type="entry name" value="CBS"/>
    <property type="match status" value="2"/>
</dbReference>
<dbReference type="PROSITE" id="PS51464">
    <property type="entry name" value="SIS"/>
    <property type="match status" value="1"/>
</dbReference>
<feature type="site" description="Catalytically relevant" evidence="6">
    <location>
        <position position="145"/>
    </location>
</feature>
<dbReference type="Gene3D" id="3.40.50.10490">
    <property type="entry name" value="Glucose-6-phosphate isomerase like protein, domain 1"/>
    <property type="match status" value="1"/>
</dbReference>
<dbReference type="InterPro" id="IPR050986">
    <property type="entry name" value="GutQ/KpsF_isomerases"/>
</dbReference>
<evidence type="ECO:0000256" key="7">
    <source>
        <dbReference type="PROSITE-ProRule" id="PRU00703"/>
    </source>
</evidence>
<dbReference type="GO" id="GO:1901135">
    <property type="term" value="P:carbohydrate derivative metabolic process"/>
    <property type="evidence" value="ECO:0007669"/>
    <property type="project" value="InterPro"/>
</dbReference>
<evidence type="ECO:0000256" key="5">
    <source>
        <dbReference type="PIRSR" id="PIRSR004692-2"/>
    </source>
</evidence>